<accession>A0A8J6AW83</accession>
<organism evidence="1 2">
    <name type="scientific">Carpediemonas membranifera</name>
    <dbReference type="NCBI Taxonomy" id="201153"/>
    <lineage>
        <taxon>Eukaryota</taxon>
        <taxon>Metamonada</taxon>
        <taxon>Carpediemonas-like organisms</taxon>
        <taxon>Carpediemonas</taxon>
    </lineage>
</organism>
<dbReference type="Gene3D" id="1.25.10.10">
    <property type="entry name" value="Leucine-rich Repeat Variant"/>
    <property type="match status" value="1"/>
</dbReference>
<evidence type="ECO:0000313" key="1">
    <source>
        <dbReference type="EMBL" id="KAG9389793.1"/>
    </source>
</evidence>
<evidence type="ECO:0000313" key="2">
    <source>
        <dbReference type="Proteomes" id="UP000717585"/>
    </source>
</evidence>
<name>A0A8J6AW83_9EUKA</name>
<gene>
    <name evidence="1" type="ORF">J8273_8471</name>
</gene>
<dbReference type="InterPro" id="IPR011989">
    <property type="entry name" value="ARM-like"/>
</dbReference>
<dbReference type="InterPro" id="IPR016024">
    <property type="entry name" value="ARM-type_fold"/>
</dbReference>
<sequence length="344" mass="37298">MGVENPAFFTHKMSTILNASTESEETHLEAIDLIIEEFSNKVDLVTCLKSGITDALLHMCEHGTTNEHVRALKALSKVAELQFGRDLYMPAIERQLVSDLTHAAPPVVLESALVLAAYTDLSLTTPTTDRLIHDHSILPALNAVLAAAEPKSTRVALSVLRNIIRQDQATLRLIELDMATEHSVLKGLAVQLQTGGEVGALPILCTFAKTQLGTAPFPDVPGLLEGMIKACGSTVTSVRKWACSLAALVAVSETSARKAVELGIVPVLGTQLTVPVRQIRISCLETLNTVLPIRTPLLFEQLGELRDILGRRAKEVTMIRSKDAFEEGNLISNLIRYIDTVGIM</sequence>
<comment type="caution">
    <text evidence="1">The sequence shown here is derived from an EMBL/GenBank/DDBJ whole genome shotgun (WGS) entry which is preliminary data.</text>
</comment>
<keyword evidence="2" id="KW-1185">Reference proteome</keyword>
<dbReference type="EMBL" id="JAHDYR010000067">
    <property type="protein sequence ID" value="KAG9389793.1"/>
    <property type="molecule type" value="Genomic_DNA"/>
</dbReference>
<dbReference type="SUPFAM" id="SSF48371">
    <property type="entry name" value="ARM repeat"/>
    <property type="match status" value="1"/>
</dbReference>
<dbReference type="Proteomes" id="UP000717585">
    <property type="component" value="Unassembled WGS sequence"/>
</dbReference>
<dbReference type="AlphaFoldDB" id="A0A8J6AW83"/>
<reference evidence="1" key="1">
    <citation type="submission" date="2021-05" db="EMBL/GenBank/DDBJ databases">
        <title>A free-living protist that lacks canonical eukaryotic 1 DNA replication and segregation systems.</title>
        <authorList>
            <person name="Salas-Leiva D.E."/>
            <person name="Tromer E.C."/>
            <person name="Curtis B.A."/>
            <person name="Jerlstrom-Hultqvist J."/>
            <person name="Kolisko M."/>
            <person name="Yi Z."/>
            <person name="Salas-Leiva J.S."/>
            <person name="Gallot-Lavallee L."/>
            <person name="Kops G.J.P.L."/>
            <person name="Archibald J.M."/>
            <person name="Simpson A.G.B."/>
            <person name="Roger A.J."/>
        </authorList>
    </citation>
    <scope>NUCLEOTIDE SEQUENCE</scope>
    <source>
        <strain evidence="1">BICM</strain>
    </source>
</reference>
<proteinExistence type="predicted"/>
<protein>
    <submittedName>
        <fullName evidence="1">Uncharacterized protein</fullName>
    </submittedName>
</protein>